<accession>A5D4U9</accession>
<dbReference type="KEGG" id="pth:PTH_0555"/>
<evidence type="ECO:0000313" key="2">
    <source>
        <dbReference type="Proteomes" id="UP000006556"/>
    </source>
</evidence>
<dbReference type="HOGENOM" id="CLU_2131077_0_0_9"/>
<protein>
    <submittedName>
        <fullName evidence="1">Uncharacterized protein</fullName>
    </submittedName>
</protein>
<proteinExistence type="predicted"/>
<name>A5D4U9_PELTS</name>
<gene>
    <name evidence="1" type="ordered locus">PTH_0555</name>
</gene>
<organism evidence="1 2">
    <name type="scientific">Pelotomaculum thermopropionicum (strain DSM 13744 / JCM 10971 / SI)</name>
    <dbReference type="NCBI Taxonomy" id="370438"/>
    <lineage>
        <taxon>Bacteria</taxon>
        <taxon>Bacillati</taxon>
        <taxon>Bacillota</taxon>
        <taxon>Clostridia</taxon>
        <taxon>Eubacteriales</taxon>
        <taxon>Desulfotomaculaceae</taxon>
        <taxon>Pelotomaculum</taxon>
    </lineage>
</organism>
<dbReference type="AlphaFoldDB" id="A5D4U9"/>
<keyword evidence="2" id="KW-1185">Reference proteome</keyword>
<sequence length="113" mass="12792">MGELVCISKPCEKDLPGEAVVPEAALDDGGEPEEPASRAVIPTIDIYTAKVLFDITQKMVENAVDRRVSLLEKRIEDRDREIMRTIRKIQARMATQENKAKASWWQRLLGRGK</sequence>
<evidence type="ECO:0000313" key="1">
    <source>
        <dbReference type="EMBL" id="BAF58736.1"/>
    </source>
</evidence>
<dbReference type="Proteomes" id="UP000006556">
    <property type="component" value="Chromosome"/>
</dbReference>
<reference evidence="2" key="1">
    <citation type="journal article" date="2008" name="Genome Res.">
        <title>The genome of Pelotomaculum thermopropionicum reveals niche-associated evolution in anaerobic microbiota.</title>
        <authorList>
            <person name="Kosaka T."/>
            <person name="Kato S."/>
            <person name="Shimoyama T."/>
            <person name="Ishii S."/>
            <person name="Abe T."/>
            <person name="Watanabe K."/>
        </authorList>
    </citation>
    <scope>NUCLEOTIDE SEQUENCE [LARGE SCALE GENOMIC DNA]</scope>
    <source>
        <strain evidence="2">DSM 13744 / JCM 10971 / SI</strain>
    </source>
</reference>
<dbReference type="EMBL" id="AP009389">
    <property type="protein sequence ID" value="BAF58736.1"/>
    <property type="molecule type" value="Genomic_DNA"/>
</dbReference>